<evidence type="ECO:0000256" key="4">
    <source>
        <dbReference type="SAM" id="MobiDB-lite"/>
    </source>
</evidence>
<dbReference type="EMBL" id="VCAZ01000007">
    <property type="protein sequence ID" value="TVK90443.1"/>
    <property type="molecule type" value="Genomic_DNA"/>
</dbReference>
<dbReference type="InterPro" id="IPR001202">
    <property type="entry name" value="WW_dom"/>
</dbReference>
<dbReference type="GO" id="GO:0005543">
    <property type="term" value="F:phospholipid binding"/>
    <property type="evidence" value="ECO:0007669"/>
    <property type="project" value="InterPro"/>
</dbReference>
<gene>
    <name evidence="9" type="ORF">Baya_2524</name>
</gene>
<dbReference type="GO" id="GO:0005096">
    <property type="term" value="F:GTPase activator activity"/>
    <property type="evidence" value="ECO:0007669"/>
    <property type="project" value="UniProtKB-KW"/>
</dbReference>
<comment type="caution">
    <text evidence="9">The sequence shown here is derived from an EMBL/GenBank/DDBJ whole genome shotgun (WGS) entry which is preliminary data.</text>
</comment>
<dbReference type="Proteomes" id="UP000319801">
    <property type="component" value="Unassembled WGS sequence"/>
</dbReference>
<dbReference type="SUPFAM" id="SSF50729">
    <property type="entry name" value="PH domain-like"/>
    <property type="match status" value="1"/>
</dbReference>
<dbReference type="Pfam" id="PF00169">
    <property type="entry name" value="PH"/>
    <property type="match status" value="1"/>
</dbReference>
<dbReference type="InterPro" id="IPR036020">
    <property type="entry name" value="WW_dom_sf"/>
</dbReference>
<keyword evidence="2" id="KW-0343">GTPase activation</keyword>
<dbReference type="Pfam" id="PF00620">
    <property type="entry name" value="RhoGAP"/>
    <property type="match status" value="1"/>
</dbReference>
<evidence type="ECO:0000259" key="8">
    <source>
        <dbReference type="PROSITE" id="PS50238"/>
    </source>
</evidence>
<dbReference type="Gene3D" id="2.30.30.40">
    <property type="entry name" value="SH3 Domains"/>
    <property type="match status" value="1"/>
</dbReference>
<dbReference type="PROSITE" id="PS50002">
    <property type="entry name" value="SH3"/>
    <property type="match status" value="1"/>
</dbReference>
<sequence>MLSGSWYRSMSRPTHSLPVGRGSVTSGFVVLEAQYDYSYRGADGRTVSIHDGERFLLLKKTNSDWWQVRRLGVDKKAKPLYVPATYVTEVQVNTLHSPQSSSQTADSPQHSWLVARSSHNPCQQIKYSAPSKQFCHSMEDLNSNTAFRNRCIGKGSSGGHFSKSSNLTTSGHLKVPGSLIPRSKSSSYLPQNPYEEIHISRPSPSSSNKSFSQWDVASTTSRNIQGYNSQNSLTDMQMKQWAEIPIPLPGQKPLQKLQLWEQYHDSTSGRLYYVNSVTKERSWKPPRRARQAEQIQDKPFPDLTYSTQDANAQQLSQELEKAGLLNKTKIAEGGRKLRKNWNPSWVVLVGNSLMFFKDPKTQNSDSWKPGNSCPESSVDLRGAQLQWANELSSKKNVFKLRTVTGNEFLLQSDTDTVIREWYSTLQKVIDRLDKENPLDNILQYSLRRAGSLELLDHSGDEEENRTGHKPSLPRSISNLESSERRRVKSRLRNLILRRPPIQTLQEKGLIKDQVFGCSLELLCEREKSTVPRFVRKCTETVEKKERAVSTDGRYLFPEDLVPELPDYMDKVERLKLLVVSLPPPNHDTMRHMIQHLKRVMEHSDINRMTTQNIGIVFGPTLMRPQIDCANMAINMVYQNQAVELILSEYDEIFGSDSSRSL</sequence>
<dbReference type="GO" id="GO:0007165">
    <property type="term" value="P:signal transduction"/>
    <property type="evidence" value="ECO:0007669"/>
    <property type="project" value="InterPro"/>
</dbReference>
<evidence type="ECO:0000313" key="9">
    <source>
        <dbReference type="EMBL" id="TVK90443.1"/>
    </source>
</evidence>
<evidence type="ECO:0000259" key="5">
    <source>
        <dbReference type="PROSITE" id="PS50002"/>
    </source>
</evidence>
<feature type="domain" description="SH3" evidence="5">
    <location>
        <begin position="26"/>
        <end position="92"/>
    </location>
</feature>
<dbReference type="InterPro" id="IPR011993">
    <property type="entry name" value="PH-like_dom_sf"/>
</dbReference>
<dbReference type="PROSITE" id="PS50238">
    <property type="entry name" value="RHOGAP"/>
    <property type="match status" value="1"/>
</dbReference>
<dbReference type="FunFam" id="2.30.29.30:FF:000182">
    <property type="entry name" value="Rho GTPase activating protein 9"/>
    <property type="match status" value="1"/>
</dbReference>
<feature type="domain" description="WW" evidence="7">
    <location>
        <begin position="260"/>
        <end position="288"/>
    </location>
</feature>
<dbReference type="SMART" id="SM00233">
    <property type="entry name" value="PH"/>
    <property type="match status" value="1"/>
</dbReference>
<dbReference type="PANTHER" id="PTHR23176:SF103">
    <property type="entry name" value="RHO GTPASE-ACTIVATING PROTEIN 9"/>
    <property type="match status" value="1"/>
</dbReference>
<dbReference type="SUPFAM" id="SSF48350">
    <property type="entry name" value="GTPase activation domain, GAP"/>
    <property type="match status" value="1"/>
</dbReference>
<dbReference type="InterPro" id="IPR036028">
    <property type="entry name" value="SH3-like_dom_sf"/>
</dbReference>
<dbReference type="OrthoDB" id="79452at2759"/>
<feature type="region of interest" description="Disordered" evidence="4">
    <location>
        <begin position="158"/>
        <end position="190"/>
    </location>
</feature>
<dbReference type="CDD" id="cd00201">
    <property type="entry name" value="WW"/>
    <property type="match status" value="1"/>
</dbReference>
<dbReference type="InterPro" id="IPR008936">
    <property type="entry name" value="Rho_GTPase_activation_prot"/>
</dbReference>
<evidence type="ECO:0000259" key="6">
    <source>
        <dbReference type="PROSITE" id="PS50003"/>
    </source>
</evidence>
<proteinExistence type="predicted"/>
<feature type="region of interest" description="Disordered" evidence="4">
    <location>
        <begin position="457"/>
        <end position="484"/>
    </location>
</feature>
<organism evidence="9 10">
    <name type="scientific">Bagarius yarrelli</name>
    <name type="common">Goonch</name>
    <name type="synonym">Bagrus yarrelli</name>
    <dbReference type="NCBI Taxonomy" id="175774"/>
    <lineage>
        <taxon>Eukaryota</taxon>
        <taxon>Metazoa</taxon>
        <taxon>Chordata</taxon>
        <taxon>Craniata</taxon>
        <taxon>Vertebrata</taxon>
        <taxon>Euteleostomi</taxon>
        <taxon>Actinopterygii</taxon>
        <taxon>Neopterygii</taxon>
        <taxon>Teleostei</taxon>
        <taxon>Ostariophysi</taxon>
        <taxon>Siluriformes</taxon>
        <taxon>Sisoridae</taxon>
        <taxon>Sisorinae</taxon>
        <taxon>Bagarius</taxon>
    </lineage>
</organism>
<dbReference type="InterPro" id="IPR050729">
    <property type="entry name" value="Rho-GAP"/>
</dbReference>
<dbReference type="GO" id="GO:0005737">
    <property type="term" value="C:cytoplasm"/>
    <property type="evidence" value="ECO:0007669"/>
    <property type="project" value="TreeGrafter"/>
</dbReference>
<dbReference type="SUPFAM" id="SSF51045">
    <property type="entry name" value="WW domain"/>
    <property type="match status" value="1"/>
</dbReference>
<dbReference type="PRINTS" id="PR00683">
    <property type="entry name" value="SPECTRINPH"/>
</dbReference>
<dbReference type="PANTHER" id="PTHR23176">
    <property type="entry name" value="RHO/RAC/CDC GTPASE-ACTIVATING PROTEIN"/>
    <property type="match status" value="1"/>
</dbReference>
<keyword evidence="10" id="KW-1185">Reference proteome</keyword>
<evidence type="ECO:0000256" key="1">
    <source>
        <dbReference type="ARBA" id="ARBA00022443"/>
    </source>
</evidence>
<dbReference type="CDD" id="cd13233">
    <property type="entry name" value="PH_ARHGAP9-like"/>
    <property type="match status" value="1"/>
</dbReference>
<protein>
    <submittedName>
        <fullName evidence="9">Rho GTPase-activating protein 9</fullName>
    </submittedName>
</protein>
<feature type="domain" description="Rho-GAP" evidence="8">
    <location>
        <begin position="436"/>
        <end position="653"/>
    </location>
</feature>
<dbReference type="PROSITE" id="PS50020">
    <property type="entry name" value="WW_DOMAIN_2"/>
    <property type="match status" value="1"/>
</dbReference>
<evidence type="ECO:0000259" key="7">
    <source>
        <dbReference type="PROSITE" id="PS50020"/>
    </source>
</evidence>
<dbReference type="SMART" id="SM00326">
    <property type="entry name" value="SH3"/>
    <property type="match status" value="1"/>
</dbReference>
<dbReference type="SMART" id="SM00324">
    <property type="entry name" value="RhoGAP"/>
    <property type="match status" value="1"/>
</dbReference>
<reference evidence="9 10" key="1">
    <citation type="journal article" date="2019" name="Genome Biol. Evol.">
        <title>Whole-Genome Sequencing of the Giant Devil Catfish, Bagarius yarrelli.</title>
        <authorList>
            <person name="Jiang W."/>
            <person name="Lv Y."/>
            <person name="Cheng L."/>
            <person name="Yang K."/>
            <person name="Chao B."/>
            <person name="Wang X."/>
            <person name="Li Y."/>
            <person name="Pan X."/>
            <person name="You X."/>
            <person name="Zhang Y."/>
            <person name="Yang J."/>
            <person name="Li J."/>
            <person name="Zhang X."/>
            <person name="Liu S."/>
            <person name="Sun C."/>
            <person name="Yang J."/>
            <person name="Shi Q."/>
        </authorList>
    </citation>
    <scope>NUCLEOTIDE SEQUENCE [LARGE SCALE GENOMIC DNA]</scope>
    <source>
        <strain evidence="9">JWS20170419001</strain>
        <tissue evidence="9">Muscle</tissue>
    </source>
</reference>
<dbReference type="InterPro" id="IPR001452">
    <property type="entry name" value="SH3_domain"/>
</dbReference>
<dbReference type="Pfam" id="PF00397">
    <property type="entry name" value="WW"/>
    <property type="match status" value="1"/>
</dbReference>
<dbReference type="InterPro" id="IPR001849">
    <property type="entry name" value="PH_domain"/>
</dbReference>
<accession>A0A556VXT4</accession>
<evidence type="ECO:0000256" key="3">
    <source>
        <dbReference type="PROSITE-ProRule" id="PRU00192"/>
    </source>
</evidence>
<dbReference type="Gene3D" id="2.20.70.10">
    <property type="match status" value="1"/>
</dbReference>
<dbReference type="InterPro" id="IPR000198">
    <property type="entry name" value="RhoGAP_dom"/>
</dbReference>
<feature type="domain" description="PH" evidence="6">
    <location>
        <begin position="318"/>
        <end position="430"/>
    </location>
</feature>
<name>A0A556VXT4_BAGYA</name>
<dbReference type="SUPFAM" id="SSF50044">
    <property type="entry name" value="SH3-domain"/>
    <property type="match status" value="1"/>
</dbReference>
<evidence type="ECO:0000256" key="2">
    <source>
        <dbReference type="ARBA" id="ARBA00022468"/>
    </source>
</evidence>
<dbReference type="Gene3D" id="2.30.29.30">
    <property type="entry name" value="Pleckstrin-homology domain (PH domain)/Phosphotyrosine-binding domain (PTB)"/>
    <property type="match status" value="1"/>
</dbReference>
<dbReference type="FunFam" id="2.30.30.40:FF:000101">
    <property type="entry name" value="Rho GTPase activating protein 9"/>
    <property type="match status" value="1"/>
</dbReference>
<dbReference type="Gene3D" id="1.10.555.10">
    <property type="entry name" value="Rho GTPase activation protein"/>
    <property type="match status" value="2"/>
</dbReference>
<keyword evidence="1 3" id="KW-0728">SH3 domain</keyword>
<dbReference type="InterPro" id="IPR001605">
    <property type="entry name" value="PH_dom-spectrin-type"/>
</dbReference>
<dbReference type="PROSITE" id="PS50003">
    <property type="entry name" value="PH_DOMAIN"/>
    <property type="match status" value="1"/>
</dbReference>
<evidence type="ECO:0000313" key="10">
    <source>
        <dbReference type="Proteomes" id="UP000319801"/>
    </source>
</evidence>
<dbReference type="AlphaFoldDB" id="A0A556VXT4"/>